<feature type="non-terminal residue" evidence="4">
    <location>
        <position position="1"/>
    </location>
</feature>
<feature type="domain" description="Bacterial Ig" evidence="3">
    <location>
        <begin position="201"/>
        <end position="281"/>
    </location>
</feature>
<evidence type="ECO:0000313" key="4">
    <source>
        <dbReference type="EMBL" id="EUJ18237.1"/>
    </source>
</evidence>
<feature type="domain" description="Bacterial Ig" evidence="3">
    <location>
        <begin position="287"/>
        <end position="366"/>
    </location>
</feature>
<keyword evidence="5" id="KW-1185">Reference proteome</keyword>
<reference evidence="4 5" key="1">
    <citation type="journal article" date="2014" name="Int. J. Syst. Evol. Microbiol.">
        <title>Listeria floridensis sp. nov., Listeria aquatica sp. nov., Listeria cornellensis sp. nov., Listeria riparia sp. nov. and Listeria grandensis sp. nov., from agricultural and natural environments.</title>
        <authorList>
            <person name="den Bakker H.C."/>
            <person name="Warchocki S."/>
            <person name="Wright E.M."/>
            <person name="Allred A.F."/>
            <person name="Ahlstrom C."/>
            <person name="Manuel C.S."/>
            <person name="Stasiewicz M.J."/>
            <person name="Burrell A."/>
            <person name="Roof S."/>
            <person name="Strawn L."/>
            <person name="Fortes E.D."/>
            <person name="Nightingale K.K."/>
            <person name="Kephart D."/>
            <person name="Wiedmann M."/>
        </authorList>
    </citation>
    <scope>NUCLEOTIDE SEQUENCE [LARGE SCALE GENOMIC DNA]</scope>
    <source>
        <strain evidence="5">FSL F6-971</strain>
    </source>
</reference>
<feature type="coiled-coil region" evidence="1">
    <location>
        <begin position="3"/>
        <end position="52"/>
    </location>
</feature>
<dbReference type="STRING" id="1265819.PGRAN_15887"/>
<evidence type="ECO:0000259" key="3">
    <source>
        <dbReference type="Pfam" id="PF20622"/>
    </source>
</evidence>
<dbReference type="Proteomes" id="UP000019253">
    <property type="component" value="Unassembled WGS sequence"/>
</dbReference>
<dbReference type="PATRIC" id="fig|1265819.5.peg.3164"/>
<dbReference type="Pfam" id="PF20622">
    <property type="entry name" value="Big_15"/>
    <property type="match status" value="3"/>
</dbReference>
<gene>
    <name evidence="4" type="ORF">PGRAN_15887</name>
</gene>
<dbReference type="RefSeq" id="WP_036068353.1">
    <property type="nucleotide sequence ID" value="NZ_AODD01000036.1"/>
</dbReference>
<evidence type="ECO:0000313" key="5">
    <source>
        <dbReference type="Proteomes" id="UP000019253"/>
    </source>
</evidence>
<dbReference type="EMBL" id="AODD01000036">
    <property type="protein sequence ID" value="EUJ18237.1"/>
    <property type="molecule type" value="Genomic_DNA"/>
</dbReference>
<proteinExistence type="predicted"/>
<evidence type="ECO:0000256" key="1">
    <source>
        <dbReference type="SAM" id="Coils"/>
    </source>
</evidence>
<dbReference type="Pfam" id="PF18449">
    <property type="entry name" value="Endotoxin_C2"/>
    <property type="match status" value="1"/>
</dbReference>
<feature type="domain" description="Bacterial Ig" evidence="3">
    <location>
        <begin position="115"/>
        <end position="195"/>
    </location>
</feature>
<feature type="coiled-coil region" evidence="1">
    <location>
        <begin position="77"/>
        <end position="113"/>
    </location>
</feature>
<keyword evidence="1" id="KW-0175">Coiled coil</keyword>
<evidence type="ECO:0000259" key="2">
    <source>
        <dbReference type="Pfam" id="PF18449"/>
    </source>
</evidence>
<organism evidence="4 5">
    <name type="scientific">Listeria grandensis FSL F6-0971</name>
    <dbReference type="NCBI Taxonomy" id="1265819"/>
    <lineage>
        <taxon>Bacteria</taxon>
        <taxon>Bacillati</taxon>
        <taxon>Bacillota</taxon>
        <taxon>Bacilli</taxon>
        <taxon>Bacillales</taxon>
        <taxon>Listeriaceae</taxon>
        <taxon>Listeria</taxon>
    </lineage>
</organism>
<dbReference type="InterPro" id="IPR054544">
    <property type="entry name" value="Pest_crys_Cry1Aa_dom-IV"/>
</dbReference>
<dbReference type="AlphaFoldDB" id="W7AX58"/>
<feature type="domain" description="Pesticidal crystal protein Cry1Aa" evidence="2">
    <location>
        <begin position="47"/>
        <end position="109"/>
    </location>
</feature>
<comment type="caution">
    <text evidence="4">The sequence shown here is derived from an EMBL/GenBank/DDBJ whole genome shotgun (WGS) entry which is preliminary data.</text>
</comment>
<name>W7AX58_9LIST</name>
<dbReference type="InterPro" id="IPR046746">
    <property type="entry name" value="Big_15"/>
</dbReference>
<accession>W7AX58</accession>
<sequence>GTLDNVQDLIDAITDEDKKAELQADLDTAQDLLNDKLAAEQAEKERQEAAEDAVKDLFKDEDVASGELKPGVDQGTLDNVQDLIDAITDEDKKAELQADLDTAQDLLDQMNMTTGEVEVNEFVVGADNNIIGTYNGDVKRVAVTVNGTEYRGGTLADGMLRFYSLDKIKNVDDEVVIRGLDQNGRVLDTKTVALSKRVTSGTISPNTVVIPGDNNITGTYTGDVRKVIVTVNGTEYRGGTLIAGEFKFYSLDKIRNVTDEVVITALDSKDKVLDTKTVQVSNPQTSGTISPDTLTIPGDKNMTGTYAGDVKRVVVTVNGIEYRGGTVENGVIKFYTLDKIRSVTDVVSITAFDAYGKELDRKEVILQASTK</sequence>
<protein>
    <submittedName>
        <fullName evidence="4">Uncharacterized protein</fullName>
    </submittedName>
</protein>